<feature type="domain" description="Nephrocystin 3-like N-terminal" evidence="2">
    <location>
        <begin position="242"/>
        <end position="423"/>
    </location>
</feature>
<comment type="caution">
    <text evidence="3">The sequence shown here is derived from an EMBL/GenBank/DDBJ whole genome shotgun (WGS) entry which is preliminary data.</text>
</comment>
<keyword evidence="4" id="KW-1185">Reference proteome</keyword>
<dbReference type="EMBL" id="JAQQWM010000004">
    <property type="protein sequence ID" value="KAK8068383.1"/>
    <property type="molecule type" value="Genomic_DNA"/>
</dbReference>
<evidence type="ECO:0000313" key="4">
    <source>
        <dbReference type="Proteomes" id="UP001446871"/>
    </source>
</evidence>
<dbReference type="Proteomes" id="UP001446871">
    <property type="component" value="Unassembled WGS sequence"/>
</dbReference>
<evidence type="ECO:0000259" key="2">
    <source>
        <dbReference type="Pfam" id="PF24883"/>
    </source>
</evidence>
<accession>A0ABR1VB10</accession>
<dbReference type="SUPFAM" id="SSF52540">
    <property type="entry name" value="P-loop containing nucleoside triphosphate hydrolases"/>
    <property type="match status" value="1"/>
</dbReference>
<evidence type="ECO:0000313" key="3">
    <source>
        <dbReference type="EMBL" id="KAK8068383.1"/>
    </source>
</evidence>
<dbReference type="PANTHER" id="PTHR10039:SF5">
    <property type="entry name" value="NACHT DOMAIN-CONTAINING PROTEIN"/>
    <property type="match status" value="1"/>
</dbReference>
<proteinExistence type="predicted"/>
<gene>
    <name evidence="3" type="ORF">PG996_007495</name>
</gene>
<dbReference type="InterPro" id="IPR027417">
    <property type="entry name" value="P-loop_NTPase"/>
</dbReference>
<dbReference type="PANTHER" id="PTHR10039">
    <property type="entry name" value="AMELOGENIN"/>
    <property type="match status" value="1"/>
</dbReference>
<organism evidence="3 4">
    <name type="scientific">Apiospora saccharicola</name>
    <dbReference type="NCBI Taxonomy" id="335842"/>
    <lineage>
        <taxon>Eukaryota</taxon>
        <taxon>Fungi</taxon>
        <taxon>Dikarya</taxon>
        <taxon>Ascomycota</taxon>
        <taxon>Pezizomycotina</taxon>
        <taxon>Sordariomycetes</taxon>
        <taxon>Xylariomycetidae</taxon>
        <taxon>Amphisphaeriales</taxon>
        <taxon>Apiosporaceae</taxon>
        <taxon>Apiospora</taxon>
    </lineage>
</organism>
<reference evidence="3 4" key="1">
    <citation type="submission" date="2023-01" db="EMBL/GenBank/DDBJ databases">
        <title>Analysis of 21 Apiospora genomes using comparative genomics revels a genus with tremendous synthesis potential of carbohydrate active enzymes and secondary metabolites.</title>
        <authorList>
            <person name="Sorensen T."/>
        </authorList>
    </citation>
    <scope>NUCLEOTIDE SEQUENCE [LARGE SCALE GENOMIC DNA]</scope>
    <source>
        <strain evidence="3 4">CBS 83171</strain>
    </source>
</reference>
<sequence>MAELAAIGLASNVLQFADVAIKLFIRARHIHESVKGTTEEAEDLEVSLVGLERIADSLQSSIHQFSATSPSNADERNLMATASKCNSEAKVLLGQLEQYKVTSDSGIRRRWESFKLAMVASDSKLKEYQTKFEKCQRDLLLGLAAVMNNKQTSTIRAITKLQQNNSDLQADTVRRLDALTHEIIAMLQSHNQNDAADNIVDRLNSIDEEVASVRKKQEILRSLCFPSIRARVSAIKKEHKDTFEWAFRPERCTFATWLREGADTYFICGKTGSGKSTLMKFLAEHERTQTALQTWAGHQTLVIASHYFWNSGSPMQKSQEGLIQTLLYQVLRQCPHLIPTVCTSRWANIHTVDIEDWSADELLSSLDILSRQTHIPVKFAFFIDGLDEFTGGADRYRGTYQELIGPIKQLAQSDSIRVCVSSRPWTEFELAFGKSEFRLKLEDLTRDDVRHYVQDTLWSDSNFAELAAEDPRCSTLIDAMTQRAKGVFLWVFLVVSSLVRGLTASDNFEDLQKRLNELRSTPMQLPPPPTVTPFHTKIVNFPLLSQS</sequence>
<dbReference type="InterPro" id="IPR056884">
    <property type="entry name" value="NPHP3-like_N"/>
</dbReference>
<evidence type="ECO:0000256" key="1">
    <source>
        <dbReference type="ARBA" id="ARBA00022737"/>
    </source>
</evidence>
<keyword evidence="1" id="KW-0677">Repeat</keyword>
<dbReference type="Pfam" id="PF24883">
    <property type="entry name" value="NPHP3_N"/>
    <property type="match status" value="1"/>
</dbReference>
<protein>
    <recommendedName>
        <fullName evidence="2">Nephrocystin 3-like N-terminal domain-containing protein</fullName>
    </recommendedName>
</protein>
<name>A0ABR1VB10_9PEZI</name>
<dbReference type="Gene3D" id="3.40.50.300">
    <property type="entry name" value="P-loop containing nucleotide triphosphate hydrolases"/>
    <property type="match status" value="1"/>
</dbReference>